<dbReference type="PANTHER" id="PTHR30313">
    <property type="entry name" value="DNA PRIMASE"/>
    <property type="match status" value="1"/>
</dbReference>
<dbReference type="InterPro" id="IPR030846">
    <property type="entry name" value="DnaG_bac"/>
</dbReference>
<dbReference type="GO" id="GO:0006269">
    <property type="term" value="P:DNA replication, synthesis of primer"/>
    <property type="evidence" value="ECO:0007669"/>
    <property type="project" value="UniProtKB-UniRule"/>
</dbReference>
<dbReference type="GO" id="GO:0003899">
    <property type="term" value="F:DNA-directed RNA polymerase activity"/>
    <property type="evidence" value="ECO:0007669"/>
    <property type="project" value="UniProtKB-UniRule"/>
</dbReference>
<dbReference type="GO" id="GO:1990077">
    <property type="term" value="C:primosome complex"/>
    <property type="evidence" value="ECO:0007669"/>
    <property type="project" value="UniProtKB-KW"/>
</dbReference>
<dbReference type="PANTHER" id="PTHR30313:SF2">
    <property type="entry name" value="DNA PRIMASE"/>
    <property type="match status" value="1"/>
</dbReference>
<accession>A0A2Z4LNF5</accession>
<comment type="catalytic activity">
    <reaction evidence="1">
        <text>ssDNA + n NTP = ssDNA/pppN(pN)n-1 hybrid + (n-1) diphosphate.</text>
        <dbReference type="EC" id="2.7.7.101"/>
    </reaction>
</comment>
<dbReference type="AlphaFoldDB" id="A0A2Z4LNF5"/>
<dbReference type="SMART" id="SM00493">
    <property type="entry name" value="TOPRIM"/>
    <property type="match status" value="1"/>
</dbReference>
<dbReference type="Pfam" id="PF08275">
    <property type="entry name" value="DNAG_N"/>
    <property type="match status" value="1"/>
</dbReference>
<comment type="similarity">
    <text evidence="1">Belongs to the DnaG primase family.</text>
</comment>
<keyword evidence="1" id="KW-0235">DNA replication</keyword>
<dbReference type="Proteomes" id="UP000249865">
    <property type="component" value="Chromosome"/>
</dbReference>
<dbReference type="Gene3D" id="3.40.1360.10">
    <property type="match status" value="1"/>
</dbReference>
<dbReference type="Gene3D" id="3.90.580.10">
    <property type="entry name" value="Zinc finger, CHC2-type domain"/>
    <property type="match status" value="1"/>
</dbReference>
<organism evidence="2 3">
    <name type="scientific">Metamycoplasma cloacale</name>
    <dbReference type="NCBI Taxonomy" id="92401"/>
    <lineage>
        <taxon>Bacteria</taxon>
        <taxon>Bacillati</taxon>
        <taxon>Mycoplasmatota</taxon>
        <taxon>Mycoplasmoidales</taxon>
        <taxon>Metamycoplasmataceae</taxon>
        <taxon>Metamycoplasma</taxon>
    </lineage>
</organism>
<dbReference type="SMART" id="SM00400">
    <property type="entry name" value="ZnF_CHCC"/>
    <property type="match status" value="1"/>
</dbReference>
<dbReference type="InterPro" id="IPR006171">
    <property type="entry name" value="TOPRIM_dom"/>
</dbReference>
<dbReference type="SUPFAM" id="SSF57783">
    <property type="entry name" value="Zinc beta-ribbon"/>
    <property type="match status" value="1"/>
</dbReference>
<dbReference type="HAMAP" id="MF_00974">
    <property type="entry name" value="DNA_primase_DnaG"/>
    <property type="match status" value="1"/>
</dbReference>
<dbReference type="SUPFAM" id="SSF56731">
    <property type="entry name" value="DNA primase core"/>
    <property type="match status" value="1"/>
</dbReference>
<keyword evidence="1" id="KW-0808">Transferase</keyword>
<comment type="domain">
    <text evidence="1">Contains an N-terminal zinc-binding domain, a central core domain that contains the primase activity, and a C-terminal DnaB-binding domain.</text>
</comment>
<comment type="subunit">
    <text evidence="1">Monomer. Interacts with DnaB.</text>
</comment>
<name>A0A2Z4LNF5_9BACT</name>
<dbReference type="InterPro" id="IPR006295">
    <property type="entry name" value="DNA_primase_DnaG"/>
</dbReference>
<dbReference type="Pfam" id="PF13155">
    <property type="entry name" value="Toprim_2"/>
    <property type="match status" value="1"/>
</dbReference>
<keyword evidence="1" id="KW-0479">Metal-binding</keyword>
<dbReference type="GO" id="GO:0005737">
    <property type="term" value="C:cytoplasm"/>
    <property type="evidence" value="ECO:0007669"/>
    <property type="project" value="TreeGrafter"/>
</dbReference>
<dbReference type="FunFam" id="3.90.580.10:FF:000001">
    <property type="entry name" value="DNA primase"/>
    <property type="match status" value="1"/>
</dbReference>
<dbReference type="RefSeq" id="WP_036437437.1">
    <property type="nucleotide sequence ID" value="NZ_CP030103.1"/>
</dbReference>
<dbReference type="CDD" id="cd03364">
    <property type="entry name" value="TOPRIM_DnaG_primases"/>
    <property type="match status" value="1"/>
</dbReference>
<keyword evidence="1" id="KW-0639">Primosome</keyword>
<keyword evidence="3" id="KW-1185">Reference proteome</keyword>
<dbReference type="GO" id="GO:0008270">
    <property type="term" value="F:zinc ion binding"/>
    <property type="evidence" value="ECO:0007669"/>
    <property type="project" value="UniProtKB-UniRule"/>
</dbReference>
<keyword evidence="1" id="KW-0804">Transcription</keyword>
<gene>
    <name evidence="1 2" type="primary">dnaG</name>
    <name evidence="2" type="ORF">DK849_01830</name>
</gene>
<proteinExistence type="inferred from homology"/>
<dbReference type="GO" id="GO:0000428">
    <property type="term" value="C:DNA-directed RNA polymerase complex"/>
    <property type="evidence" value="ECO:0007669"/>
    <property type="project" value="UniProtKB-KW"/>
</dbReference>
<dbReference type="Gene3D" id="3.90.980.10">
    <property type="entry name" value="DNA primase, catalytic core, N-terminal domain"/>
    <property type="match status" value="1"/>
</dbReference>
<keyword evidence="1" id="KW-0548">Nucleotidyltransferase</keyword>
<keyword evidence="1" id="KW-0238">DNA-binding</keyword>
<dbReference type="PROSITE" id="PS50880">
    <property type="entry name" value="TOPRIM"/>
    <property type="match status" value="1"/>
</dbReference>
<dbReference type="EC" id="2.7.7.101" evidence="1"/>
<dbReference type="InterPro" id="IPR013264">
    <property type="entry name" value="DNAG_N"/>
</dbReference>
<protein>
    <recommendedName>
        <fullName evidence="1">DNA primase</fullName>
        <ecNumber evidence="1">2.7.7.101</ecNumber>
    </recommendedName>
</protein>
<dbReference type="InterPro" id="IPR036977">
    <property type="entry name" value="DNA_primase_Znf_CHC2"/>
</dbReference>
<feature type="zinc finger region" description="CHC2-type" evidence="1">
    <location>
        <begin position="37"/>
        <end position="61"/>
    </location>
</feature>
<dbReference type="OrthoDB" id="9803773at2"/>
<comment type="cofactor">
    <cofactor evidence="1">
        <name>Zn(2+)</name>
        <dbReference type="ChEBI" id="CHEBI:29105"/>
    </cofactor>
    <text evidence="1">Binds 1 zinc ion per monomer.</text>
</comment>
<dbReference type="GO" id="GO:0003677">
    <property type="term" value="F:DNA binding"/>
    <property type="evidence" value="ECO:0007669"/>
    <property type="project" value="UniProtKB-KW"/>
</dbReference>
<dbReference type="NCBIfam" id="TIGR01391">
    <property type="entry name" value="dnaG"/>
    <property type="match status" value="1"/>
</dbReference>
<keyword evidence="1" id="KW-0240">DNA-directed RNA polymerase</keyword>
<reference evidence="3" key="1">
    <citation type="submission" date="2018-06" db="EMBL/GenBank/DDBJ databases">
        <title>Complete genome sequences of Mycoplasma anatis, M. anseris and M. cloacale type strains.</title>
        <authorList>
            <person name="Grozner D."/>
            <person name="Forro B."/>
            <person name="Sulyok K.M."/>
            <person name="Marton S."/>
            <person name="Kreizinger Z."/>
            <person name="Banyai K."/>
            <person name="Gyuranecz M."/>
        </authorList>
    </citation>
    <scope>NUCLEOTIDE SEQUENCE [LARGE SCALE GENOMIC DNA]</scope>
    <source>
        <strain evidence="3">NCTC 10199</strain>
    </source>
</reference>
<evidence type="ECO:0000313" key="2">
    <source>
        <dbReference type="EMBL" id="AWX42797.1"/>
    </source>
</evidence>
<dbReference type="KEGG" id="mclo:DK849_01830"/>
<keyword evidence="1" id="KW-0862">Zinc</keyword>
<comment type="function">
    <text evidence="1">RNA polymerase that catalyzes the synthesis of short RNA molecules used as primers for DNA polymerase during DNA replication.</text>
</comment>
<dbReference type="Pfam" id="PF01807">
    <property type="entry name" value="Zn_ribbon_DnaG"/>
    <property type="match status" value="1"/>
</dbReference>
<sequence>MENINIWEKVLQQTDIVSIIGEYLPLKKRGNDYWTNCPFHGEKTPSFSVNAKRQIFKCFGCSKGGNALKFIELYENVSAIDALKKLAQKVNIDISPYIKTHTSNNQYTQEQTQLFDLNKDLSDFYQYQIIANKSLQLKEFIDKRNLTRELIKEFEIGFADENQSVYNYLKSKNFSDELIMNSSVVANAKQNFFNNRLIFPIKNKFGDVIAFSGRDINSTTEVKYLNSAETIVFKKSEILFNYYKAKNFIEQTNEVILVEGQFDCIALFKIGIKNAVALMGTAFTESHLKLLRNCNIYLFLDNDKAGIAATLKNLKIILYYSNSYNITPRFIINNFKKDPDELFNIDNGKTLKEIIDQKTDLTTFLATKYFIDANYSSLEVKNKYMIQLFEFIYYLDDTLKISFKNLVLQNNWLSESEYENYFNIYCKPNFPSDRSFQSLISTRNINKTNETENFNKFYTPNIEDIEQLQKIGNPEYKRPIGVREKDFYMILKAILMQPEYLKNWDVYQYTQLNDKNTSQLEIKNTICYIAMKYLIDHKQYSKQDIIDLIVADKNETNENKQKYIQCINQDILNNIELITKDEFNEKIKNLTNIVEKKHKKIILLKKGE</sequence>
<dbReference type="InterPro" id="IPR037068">
    <property type="entry name" value="DNA_primase_core_N_sf"/>
</dbReference>
<evidence type="ECO:0000313" key="3">
    <source>
        <dbReference type="Proteomes" id="UP000249865"/>
    </source>
</evidence>
<dbReference type="InterPro" id="IPR050219">
    <property type="entry name" value="DnaG_primase"/>
</dbReference>
<dbReference type="InterPro" id="IPR002694">
    <property type="entry name" value="Znf_CHC2"/>
</dbReference>
<keyword evidence="1" id="KW-0863">Zinc-finger</keyword>
<evidence type="ECO:0000256" key="1">
    <source>
        <dbReference type="HAMAP-Rule" id="MF_00974"/>
    </source>
</evidence>
<dbReference type="EMBL" id="CP030103">
    <property type="protein sequence ID" value="AWX42797.1"/>
    <property type="molecule type" value="Genomic_DNA"/>
</dbReference>
<dbReference type="InterPro" id="IPR034151">
    <property type="entry name" value="TOPRIM_DnaG_bac"/>
</dbReference>